<dbReference type="PRINTS" id="PR00724">
    <property type="entry name" value="CRBOXYPTASEC"/>
</dbReference>
<dbReference type="Gene3D" id="3.40.50.11320">
    <property type="match status" value="1"/>
</dbReference>
<evidence type="ECO:0000256" key="4">
    <source>
        <dbReference type="ARBA" id="ARBA00022729"/>
    </source>
</evidence>
<dbReference type="PANTHER" id="PTHR11802">
    <property type="entry name" value="SERINE PROTEASE FAMILY S10 SERINE CARBOXYPEPTIDASE"/>
    <property type="match status" value="1"/>
</dbReference>
<dbReference type="MEROPS" id="S10.A20"/>
<dbReference type="InterPro" id="IPR001563">
    <property type="entry name" value="Peptidase_S10"/>
</dbReference>
<dbReference type="Proteomes" id="UP000017836">
    <property type="component" value="Unassembled WGS sequence"/>
</dbReference>
<dbReference type="InterPro" id="IPR018202">
    <property type="entry name" value="Ser_caboxypep_ser_AS"/>
</dbReference>
<reference evidence="10" key="1">
    <citation type="journal article" date="2013" name="Science">
        <title>The Amborella genome and the evolution of flowering plants.</title>
        <authorList>
            <consortium name="Amborella Genome Project"/>
        </authorList>
    </citation>
    <scope>NUCLEOTIDE SEQUENCE [LARGE SCALE GENOMIC DNA]</scope>
</reference>
<dbReference type="EC" id="3.4.16.-" evidence="8"/>
<dbReference type="FunFam" id="3.40.50.1820:FF:000013">
    <property type="entry name" value="Carboxypeptidase"/>
    <property type="match status" value="1"/>
</dbReference>
<proteinExistence type="inferred from homology"/>
<name>W1P642_AMBTC</name>
<keyword evidence="4 8" id="KW-0732">Signal</keyword>
<dbReference type="Gramene" id="ERN03149">
    <property type="protein sequence ID" value="ERN03149"/>
    <property type="gene ID" value="AMTR_s00003p00105430"/>
</dbReference>
<keyword evidence="10" id="KW-1185">Reference proteome</keyword>
<dbReference type="GO" id="GO:0006508">
    <property type="term" value="P:proteolysis"/>
    <property type="evidence" value="ECO:0007669"/>
    <property type="project" value="UniProtKB-KW"/>
</dbReference>
<dbReference type="GO" id="GO:0004185">
    <property type="term" value="F:serine-type carboxypeptidase activity"/>
    <property type="evidence" value="ECO:0000318"/>
    <property type="project" value="GO_Central"/>
</dbReference>
<sequence length="479" mass="53994">MKGGMASINGLLFVLWVFVLLHSTAIEAHGEEKLVGCPQHPDKVIKLPGQPSISPPICHFSGFITVNASHGRALFYWFFQALSNPTHKPLLLWLNGGPGCSSVGYGAAVELGPFRVNNKGNGLDHNKYSWIQEANVLFLESPIGVGFSYSNTSSDFINLDDKFVAKDAYSFLLKWMKRFPRYQGHDFFISGESYAGHYVPQLADLIYDGNKNKRNHFINLKGFIVGNPETEDFYDSKGLVEYAWSHSVISDQLYQQVNHACNFKLSNWTRECANAINLLFEQYKEIDIYNIYAPKCTLSRTSSLPTSSSSSRSSDDKVKLRRMRILGGYDPCYEVHTEAYFNRDDVQEAFHSKSPIRVHWQSCNNSIFEAYNYVVLTVLPIYTKLIKAGLKIWVYSGDIDGRVPVIGTRYWLESMALSLKTPWRTWYHNNQVGGRIVEFEGLTFVTVRGAGHLVPLNKPGEALALIHSFLSGNSLATKP</sequence>
<keyword evidence="2 8" id="KW-0121">Carboxypeptidase</keyword>
<dbReference type="Pfam" id="PF00450">
    <property type="entry name" value="Peptidase_S10"/>
    <property type="match status" value="1"/>
</dbReference>
<dbReference type="PROSITE" id="PS00131">
    <property type="entry name" value="CARBOXYPEPT_SER_SER"/>
    <property type="match status" value="1"/>
</dbReference>
<evidence type="ECO:0000313" key="9">
    <source>
        <dbReference type="EMBL" id="ERN03149.1"/>
    </source>
</evidence>
<keyword evidence="5 8" id="KW-0378">Hydrolase</keyword>
<dbReference type="HOGENOM" id="CLU_008523_13_0_1"/>
<evidence type="ECO:0000256" key="6">
    <source>
        <dbReference type="ARBA" id="ARBA00023157"/>
    </source>
</evidence>
<evidence type="ECO:0000256" key="8">
    <source>
        <dbReference type="RuleBase" id="RU361156"/>
    </source>
</evidence>
<feature type="signal peptide" evidence="8">
    <location>
        <begin position="1"/>
        <end position="28"/>
    </location>
</feature>
<evidence type="ECO:0000256" key="3">
    <source>
        <dbReference type="ARBA" id="ARBA00022670"/>
    </source>
</evidence>
<keyword evidence="6" id="KW-1015">Disulfide bond</keyword>
<protein>
    <recommendedName>
        <fullName evidence="8">Carboxypeptidase</fullName>
        <ecNumber evidence="8">3.4.16.-</ecNumber>
    </recommendedName>
</protein>
<feature type="chain" id="PRO_5005149651" description="Carboxypeptidase" evidence="8">
    <location>
        <begin position="29"/>
        <end position="479"/>
    </location>
</feature>
<keyword evidence="3 8" id="KW-0645">Protease</keyword>
<dbReference type="PROSITE" id="PS00560">
    <property type="entry name" value="CARBOXYPEPT_SER_HIS"/>
    <property type="match status" value="1"/>
</dbReference>
<gene>
    <name evidence="9" type="ORF">AMTR_s00003p00105430</name>
</gene>
<dbReference type="eggNOG" id="KOG1282">
    <property type="taxonomic scope" value="Eukaryota"/>
</dbReference>
<dbReference type="EMBL" id="KI394358">
    <property type="protein sequence ID" value="ERN03149.1"/>
    <property type="molecule type" value="Genomic_DNA"/>
</dbReference>
<evidence type="ECO:0000313" key="10">
    <source>
        <dbReference type="Proteomes" id="UP000017836"/>
    </source>
</evidence>
<accession>W1P642</accession>
<dbReference type="Gene3D" id="6.10.250.940">
    <property type="match status" value="1"/>
</dbReference>
<comment type="similarity">
    <text evidence="1 8">Belongs to the peptidase S10 family.</text>
</comment>
<dbReference type="Gene3D" id="3.40.50.1820">
    <property type="entry name" value="alpha/beta hydrolase"/>
    <property type="match status" value="1"/>
</dbReference>
<dbReference type="OMA" id="DQVYERI"/>
<evidence type="ECO:0000256" key="5">
    <source>
        <dbReference type="ARBA" id="ARBA00022801"/>
    </source>
</evidence>
<evidence type="ECO:0000256" key="7">
    <source>
        <dbReference type="ARBA" id="ARBA00023180"/>
    </source>
</evidence>
<dbReference type="InterPro" id="IPR029058">
    <property type="entry name" value="AB_hydrolase_fold"/>
</dbReference>
<dbReference type="SUPFAM" id="SSF53474">
    <property type="entry name" value="alpha/beta-Hydrolases"/>
    <property type="match status" value="1"/>
</dbReference>
<evidence type="ECO:0000256" key="2">
    <source>
        <dbReference type="ARBA" id="ARBA00022645"/>
    </source>
</evidence>
<dbReference type="PANTHER" id="PTHR11802:SF235">
    <property type="entry name" value="SERINE CARBOXYPEPTIDASE-LIKE 33"/>
    <property type="match status" value="1"/>
</dbReference>
<organism evidence="9 10">
    <name type="scientific">Amborella trichopoda</name>
    <dbReference type="NCBI Taxonomy" id="13333"/>
    <lineage>
        <taxon>Eukaryota</taxon>
        <taxon>Viridiplantae</taxon>
        <taxon>Streptophyta</taxon>
        <taxon>Embryophyta</taxon>
        <taxon>Tracheophyta</taxon>
        <taxon>Spermatophyta</taxon>
        <taxon>Magnoliopsida</taxon>
        <taxon>Amborellales</taxon>
        <taxon>Amborellaceae</taxon>
        <taxon>Amborella</taxon>
    </lineage>
</organism>
<dbReference type="OrthoDB" id="443318at2759"/>
<dbReference type="InterPro" id="IPR033124">
    <property type="entry name" value="Ser_caboxypep_his_AS"/>
</dbReference>
<keyword evidence="7" id="KW-0325">Glycoprotein</keyword>
<dbReference type="KEGG" id="atr:18431285"/>
<dbReference type="AlphaFoldDB" id="W1P642"/>
<dbReference type="FunFam" id="3.40.50.11320:FF:000001">
    <property type="entry name" value="Carboxypeptidase"/>
    <property type="match status" value="1"/>
</dbReference>
<evidence type="ECO:0000256" key="1">
    <source>
        <dbReference type="ARBA" id="ARBA00009431"/>
    </source>
</evidence>